<dbReference type="AlphaFoldDB" id="A0A0L7LUF9"/>
<sequence length="73" mass="8102">MGIIPLQFLPGQSAGALGLTGAERYSIHVPADLVPGQRITVEVFGEKSWKFPMKWGKIISSGNTLGYWQYFLF</sequence>
<dbReference type="EMBL" id="JTDY01000058">
    <property type="protein sequence ID" value="KOB79113.1"/>
    <property type="molecule type" value="Genomic_DNA"/>
</dbReference>
<dbReference type="STRING" id="104452.A0A0L7LUF9"/>
<proteinExistence type="predicted"/>
<accession>A0A0L7LUF9</accession>
<protein>
    <submittedName>
        <fullName evidence="1">Putative aconitase/aconitase aconitase superfamily</fullName>
    </submittedName>
</protein>
<organism evidence="1 2">
    <name type="scientific">Operophtera brumata</name>
    <name type="common">Winter moth</name>
    <name type="synonym">Phalaena brumata</name>
    <dbReference type="NCBI Taxonomy" id="104452"/>
    <lineage>
        <taxon>Eukaryota</taxon>
        <taxon>Metazoa</taxon>
        <taxon>Ecdysozoa</taxon>
        <taxon>Arthropoda</taxon>
        <taxon>Hexapoda</taxon>
        <taxon>Insecta</taxon>
        <taxon>Pterygota</taxon>
        <taxon>Neoptera</taxon>
        <taxon>Endopterygota</taxon>
        <taxon>Lepidoptera</taxon>
        <taxon>Glossata</taxon>
        <taxon>Ditrysia</taxon>
        <taxon>Geometroidea</taxon>
        <taxon>Geometridae</taxon>
        <taxon>Larentiinae</taxon>
        <taxon>Operophtera</taxon>
    </lineage>
</organism>
<name>A0A0L7LUF9_OPEBR</name>
<reference evidence="1 2" key="1">
    <citation type="journal article" date="2015" name="Genome Biol. Evol.">
        <title>The genome of winter moth (Operophtera brumata) provides a genomic perspective on sexual dimorphism and phenology.</title>
        <authorList>
            <person name="Derks M.F."/>
            <person name="Smit S."/>
            <person name="Salis L."/>
            <person name="Schijlen E."/>
            <person name="Bossers A."/>
            <person name="Mateman C."/>
            <person name="Pijl A.S."/>
            <person name="de Ridder D."/>
            <person name="Groenen M.A."/>
            <person name="Visser M.E."/>
            <person name="Megens H.J."/>
        </authorList>
    </citation>
    <scope>NUCLEOTIDE SEQUENCE [LARGE SCALE GENOMIC DNA]</scope>
    <source>
        <strain evidence="1">WM2013NL</strain>
        <tissue evidence="1">Head and thorax</tissue>
    </source>
</reference>
<evidence type="ECO:0000313" key="2">
    <source>
        <dbReference type="Proteomes" id="UP000037510"/>
    </source>
</evidence>
<dbReference type="Gene3D" id="3.20.19.10">
    <property type="entry name" value="Aconitase, domain 4"/>
    <property type="match status" value="1"/>
</dbReference>
<gene>
    <name evidence="1" type="ORF">OBRU01_01013</name>
</gene>
<comment type="caution">
    <text evidence="1">The sequence shown here is derived from an EMBL/GenBank/DDBJ whole genome shotgun (WGS) entry which is preliminary data.</text>
</comment>
<dbReference type="Proteomes" id="UP000037510">
    <property type="component" value="Unassembled WGS sequence"/>
</dbReference>
<keyword evidence="2" id="KW-1185">Reference proteome</keyword>
<evidence type="ECO:0000313" key="1">
    <source>
        <dbReference type="EMBL" id="KOB79113.1"/>
    </source>
</evidence>
<dbReference type="InterPro" id="IPR015928">
    <property type="entry name" value="Aconitase/3IPM_dehydase_swvl"/>
</dbReference>